<feature type="domain" description="HTH cro/C1-type" evidence="1">
    <location>
        <begin position="31"/>
        <end position="65"/>
    </location>
</feature>
<keyword evidence="3" id="KW-1185">Reference proteome</keyword>
<evidence type="ECO:0000313" key="2">
    <source>
        <dbReference type="EMBL" id="MDC7718627.1"/>
    </source>
</evidence>
<protein>
    <submittedName>
        <fullName evidence="2">Helix-turn-helix transcriptional regulator</fullName>
    </submittedName>
</protein>
<dbReference type="RefSeq" id="WP_272752866.1">
    <property type="nucleotide sequence ID" value="NZ_JAQQLF010000023.1"/>
</dbReference>
<organism evidence="2 3">
    <name type="scientific">Vogesella aquatica</name>
    <dbReference type="NCBI Taxonomy" id="2984206"/>
    <lineage>
        <taxon>Bacteria</taxon>
        <taxon>Pseudomonadati</taxon>
        <taxon>Pseudomonadota</taxon>
        <taxon>Betaproteobacteria</taxon>
        <taxon>Neisseriales</taxon>
        <taxon>Chromobacteriaceae</taxon>
        <taxon>Vogesella</taxon>
    </lineage>
</organism>
<gene>
    <name evidence="2" type="ORF">PQU95_15575</name>
</gene>
<accession>A0ABT5J1I5</accession>
<dbReference type="SUPFAM" id="SSF47413">
    <property type="entry name" value="lambda repressor-like DNA-binding domains"/>
    <property type="match status" value="1"/>
</dbReference>
<name>A0ABT5J1I5_9NEIS</name>
<dbReference type="EMBL" id="JAQQLF010000023">
    <property type="protein sequence ID" value="MDC7718627.1"/>
    <property type="molecule type" value="Genomic_DNA"/>
</dbReference>
<dbReference type="Gene3D" id="1.10.260.40">
    <property type="entry name" value="lambda repressor-like DNA-binding domains"/>
    <property type="match status" value="1"/>
</dbReference>
<sequence>MLFPIALTAKSEINLRPHTGIFDMSPLATLLREIRVGLGLSQVNFASALSLKGPYISEVETGKRYAPLLENIAPNLENLGMTGTQVKRLYTAERMSPRQVKIPPTASQEVFICAATLQEYMDWLEQDDFIKLTAFLHSLASKRSQQEAPNN</sequence>
<dbReference type="InterPro" id="IPR010982">
    <property type="entry name" value="Lambda_DNA-bd_dom_sf"/>
</dbReference>
<comment type="caution">
    <text evidence="2">The sequence shown here is derived from an EMBL/GenBank/DDBJ whole genome shotgun (WGS) entry which is preliminary data.</text>
</comment>
<evidence type="ECO:0000259" key="1">
    <source>
        <dbReference type="PROSITE" id="PS50943"/>
    </source>
</evidence>
<evidence type="ECO:0000313" key="3">
    <source>
        <dbReference type="Proteomes" id="UP001219956"/>
    </source>
</evidence>
<dbReference type="Proteomes" id="UP001219956">
    <property type="component" value="Unassembled WGS sequence"/>
</dbReference>
<dbReference type="CDD" id="cd00093">
    <property type="entry name" value="HTH_XRE"/>
    <property type="match status" value="1"/>
</dbReference>
<dbReference type="InterPro" id="IPR001387">
    <property type="entry name" value="Cro/C1-type_HTH"/>
</dbReference>
<dbReference type="PROSITE" id="PS50943">
    <property type="entry name" value="HTH_CROC1"/>
    <property type="match status" value="1"/>
</dbReference>
<proteinExistence type="predicted"/>
<reference evidence="2 3" key="1">
    <citation type="submission" date="2023-01" db="EMBL/GenBank/DDBJ databases">
        <title>Novel species of the genus Vogesella isolated from rivers.</title>
        <authorList>
            <person name="Lu H."/>
        </authorList>
    </citation>
    <scope>NUCLEOTIDE SEQUENCE [LARGE SCALE GENOMIC DNA]</scope>
    <source>
        <strain evidence="2 3">DC21W</strain>
    </source>
</reference>